<dbReference type="Gene3D" id="3.30.710.10">
    <property type="entry name" value="Potassium Channel Kv1.1, Chain A"/>
    <property type="match status" value="2"/>
</dbReference>
<dbReference type="OrthoDB" id="6408610at2759"/>
<dbReference type="Pfam" id="PF00651">
    <property type="entry name" value="BTB"/>
    <property type="match status" value="1"/>
</dbReference>
<organism evidence="2 3">
    <name type="scientific">Nephila pilipes</name>
    <name type="common">Giant wood spider</name>
    <name type="synonym">Nephila maculata</name>
    <dbReference type="NCBI Taxonomy" id="299642"/>
    <lineage>
        <taxon>Eukaryota</taxon>
        <taxon>Metazoa</taxon>
        <taxon>Ecdysozoa</taxon>
        <taxon>Arthropoda</taxon>
        <taxon>Chelicerata</taxon>
        <taxon>Arachnida</taxon>
        <taxon>Araneae</taxon>
        <taxon>Araneomorphae</taxon>
        <taxon>Entelegynae</taxon>
        <taxon>Araneoidea</taxon>
        <taxon>Nephilidae</taxon>
        <taxon>Nephila</taxon>
    </lineage>
</organism>
<name>A0A8X6UL46_NEPPI</name>
<protein>
    <recommendedName>
        <fullName evidence="1">BTB domain-containing protein</fullName>
    </recommendedName>
</protein>
<dbReference type="GO" id="GO:0016567">
    <property type="term" value="P:protein ubiquitination"/>
    <property type="evidence" value="ECO:0007669"/>
    <property type="project" value="InterPro"/>
</dbReference>
<reference evidence="2" key="1">
    <citation type="submission" date="2020-08" db="EMBL/GenBank/DDBJ databases">
        <title>Multicomponent nature underlies the extraordinary mechanical properties of spider dragline silk.</title>
        <authorList>
            <person name="Kono N."/>
            <person name="Nakamura H."/>
            <person name="Mori M."/>
            <person name="Yoshida Y."/>
            <person name="Ohtoshi R."/>
            <person name="Malay A.D."/>
            <person name="Moran D.A.P."/>
            <person name="Tomita M."/>
            <person name="Numata K."/>
            <person name="Arakawa K."/>
        </authorList>
    </citation>
    <scope>NUCLEOTIDE SEQUENCE</scope>
</reference>
<accession>A0A8X6UL46</accession>
<dbReference type="SUPFAM" id="SSF49599">
    <property type="entry name" value="TRAF domain-like"/>
    <property type="match status" value="1"/>
</dbReference>
<evidence type="ECO:0000313" key="2">
    <source>
        <dbReference type="EMBL" id="GFU27718.1"/>
    </source>
</evidence>
<dbReference type="PANTHER" id="PTHR26379">
    <property type="entry name" value="BTB/POZ AND MATH DOMAIN-CONTAINING PROTEIN 1"/>
    <property type="match status" value="1"/>
</dbReference>
<proteinExistence type="predicted"/>
<dbReference type="Proteomes" id="UP000887013">
    <property type="component" value="Unassembled WGS sequence"/>
</dbReference>
<feature type="domain" description="BTB" evidence="1">
    <location>
        <begin position="436"/>
        <end position="504"/>
    </location>
</feature>
<keyword evidence="3" id="KW-1185">Reference proteome</keyword>
<dbReference type="EMBL" id="BMAW01032914">
    <property type="protein sequence ID" value="GFU27718.1"/>
    <property type="molecule type" value="Genomic_DNA"/>
</dbReference>
<dbReference type="InterPro" id="IPR011333">
    <property type="entry name" value="SKP1/BTB/POZ_sf"/>
</dbReference>
<evidence type="ECO:0000313" key="3">
    <source>
        <dbReference type="Proteomes" id="UP000887013"/>
    </source>
</evidence>
<dbReference type="SUPFAM" id="SSF54695">
    <property type="entry name" value="POZ domain"/>
    <property type="match status" value="2"/>
</dbReference>
<dbReference type="InterPro" id="IPR045005">
    <property type="entry name" value="BPM1-6"/>
</dbReference>
<sequence length="535" mass="61856">MLQVSSNPCHTHKVTWEIKHFLRCSLRFVKHLESPEIIIDCVDLTIWTLLIFVNEEGMLSCIIKRMDNKFTVDAVNVDYSVCVAGRNDQTYFSHSGQFEATIVNRASPHIDFILLSSLEANHLQGNSLVIRAKLILKVNREKIWNRFFDKHLLKLSLDISKLLDDDAYKDLTLISGESQFKVHKCIAAVGWPFLLSLNSSVVKVDMPPEALNIILKYVYLHFLIRIEPRLQSKLLIAARKHDLPEIEDNLKNYPVDSYLVSPMNEETVIFNYDLRRILEWPETFPRQVRILPISGLTVKDLMVSFSLAKDPEGRKYLGISFQFSNFFKYRPVNVRCKMGVVNRNGFTIDSLECGHVFVNDEEWILPPYFTEEKYPREVTPDARCLKCEVLMCDGIDEDNVECVTSRYVVKRRECLANDLLRKSDALGNLLLKGVHSDVDFIIKGSILKLHRAILSARCLWFKDYMKRFCVATEARCIITLNNFNVMIMKKIIAYIYTGSITIKNKEDVSELLRAAKFFRLFMLEDVCREALGETL</sequence>
<gene>
    <name evidence="2" type="ORF">NPIL_344191</name>
</gene>
<dbReference type="PANTHER" id="PTHR26379:SF187">
    <property type="entry name" value="OS07G0655300 PROTEIN"/>
    <property type="match status" value="1"/>
</dbReference>
<evidence type="ECO:0000259" key="1">
    <source>
        <dbReference type="PROSITE" id="PS50097"/>
    </source>
</evidence>
<dbReference type="CDD" id="cd18186">
    <property type="entry name" value="BTB_POZ_ZBTB_KLHL-like"/>
    <property type="match status" value="1"/>
</dbReference>
<comment type="caution">
    <text evidence="2">The sequence shown here is derived from an EMBL/GenBank/DDBJ whole genome shotgun (WGS) entry which is preliminary data.</text>
</comment>
<dbReference type="InterPro" id="IPR000210">
    <property type="entry name" value="BTB/POZ_dom"/>
</dbReference>
<dbReference type="PROSITE" id="PS50097">
    <property type="entry name" value="BTB"/>
    <property type="match status" value="1"/>
</dbReference>
<dbReference type="SMART" id="SM00225">
    <property type="entry name" value="BTB"/>
    <property type="match status" value="2"/>
</dbReference>
<dbReference type="AlphaFoldDB" id="A0A8X6UL46"/>